<feature type="region of interest" description="Disordered" evidence="1">
    <location>
        <begin position="145"/>
        <end position="176"/>
    </location>
</feature>
<dbReference type="AlphaFoldDB" id="A0A388MFA9"/>
<gene>
    <name evidence="2" type="ORF">CBR_g62225</name>
</gene>
<keyword evidence="3" id="KW-1185">Reference proteome</keyword>
<accession>A0A388MFA9</accession>
<dbReference type="Proteomes" id="UP000265515">
    <property type="component" value="Unassembled WGS sequence"/>
</dbReference>
<organism evidence="2 3">
    <name type="scientific">Chara braunii</name>
    <name type="common">Braun's stonewort</name>
    <dbReference type="NCBI Taxonomy" id="69332"/>
    <lineage>
        <taxon>Eukaryota</taxon>
        <taxon>Viridiplantae</taxon>
        <taxon>Streptophyta</taxon>
        <taxon>Charophyceae</taxon>
        <taxon>Charales</taxon>
        <taxon>Characeae</taxon>
        <taxon>Chara</taxon>
    </lineage>
</organism>
<dbReference type="EMBL" id="BFEA01001345">
    <property type="protein sequence ID" value="GBG93258.1"/>
    <property type="molecule type" value="Genomic_DNA"/>
</dbReference>
<feature type="region of interest" description="Disordered" evidence="1">
    <location>
        <begin position="215"/>
        <end position="255"/>
    </location>
</feature>
<reference evidence="2 3" key="1">
    <citation type="journal article" date="2018" name="Cell">
        <title>The Chara Genome: Secondary Complexity and Implications for Plant Terrestrialization.</title>
        <authorList>
            <person name="Nishiyama T."/>
            <person name="Sakayama H."/>
            <person name="Vries J.D."/>
            <person name="Buschmann H."/>
            <person name="Saint-Marcoux D."/>
            <person name="Ullrich K.K."/>
            <person name="Haas F.B."/>
            <person name="Vanderstraeten L."/>
            <person name="Becker D."/>
            <person name="Lang D."/>
            <person name="Vosolsobe S."/>
            <person name="Rombauts S."/>
            <person name="Wilhelmsson P.K.I."/>
            <person name="Janitza P."/>
            <person name="Kern R."/>
            <person name="Heyl A."/>
            <person name="Rumpler F."/>
            <person name="Villalobos L.I.A.C."/>
            <person name="Clay J.M."/>
            <person name="Skokan R."/>
            <person name="Toyoda A."/>
            <person name="Suzuki Y."/>
            <person name="Kagoshima H."/>
            <person name="Schijlen E."/>
            <person name="Tajeshwar N."/>
            <person name="Catarino B."/>
            <person name="Hetherington A.J."/>
            <person name="Saltykova A."/>
            <person name="Bonnot C."/>
            <person name="Breuninger H."/>
            <person name="Symeonidi A."/>
            <person name="Radhakrishnan G.V."/>
            <person name="Van Nieuwerburgh F."/>
            <person name="Deforce D."/>
            <person name="Chang C."/>
            <person name="Karol K.G."/>
            <person name="Hedrich R."/>
            <person name="Ulvskov P."/>
            <person name="Glockner G."/>
            <person name="Delwiche C.F."/>
            <person name="Petrasek J."/>
            <person name="Van de Peer Y."/>
            <person name="Friml J."/>
            <person name="Beilby M."/>
            <person name="Dolan L."/>
            <person name="Kohara Y."/>
            <person name="Sugano S."/>
            <person name="Fujiyama A."/>
            <person name="Delaux P.-M."/>
            <person name="Quint M."/>
            <person name="TheiBen G."/>
            <person name="Hagemann M."/>
            <person name="Harholt J."/>
            <person name="Dunand C."/>
            <person name="Zachgo S."/>
            <person name="Langdale J."/>
            <person name="Maumus F."/>
            <person name="Straeten D.V.D."/>
            <person name="Gould S.B."/>
            <person name="Rensing S.A."/>
        </authorList>
    </citation>
    <scope>NUCLEOTIDE SEQUENCE [LARGE SCALE GENOMIC DNA]</scope>
    <source>
        <strain evidence="2 3">S276</strain>
    </source>
</reference>
<comment type="caution">
    <text evidence="2">The sequence shown here is derived from an EMBL/GenBank/DDBJ whole genome shotgun (WGS) entry which is preliminary data.</text>
</comment>
<evidence type="ECO:0000313" key="3">
    <source>
        <dbReference type="Proteomes" id="UP000265515"/>
    </source>
</evidence>
<evidence type="ECO:0000313" key="2">
    <source>
        <dbReference type="EMBL" id="GBG93258.1"/>
    </source>
</evidence>
<dbReference type="Gramene" id="GBG93258">
    <property type="protein sequence ID" value="GBG93258"/>
    <property type="gene ID" value="CBR_g62225"/>
</dbReference>
<name>A0A388MFA9_CHABU</name>
<proteinExistence type="predicted"/>
<dbReference type="PANTHER" id="PTHR31751">
    <property type="entry name" value="SI:CH211-108C17.2-RELATED-RELATED"/>
    <property type="match status" value="1"/>
</dbReference>
<evidence type="ECO:0000256" key="1">
    <source>
        <dbReference type="SAM" id="MobiDB-lite"/>
    </source>
</evidence>
<dbReference type="PANTHER" id="PTHR31751:SF7">
    <property type="entry name" value="THAP-TYPE DOMAIN-CONTAINING PROTEIN"/>
    <property type="match status" value="1"/>
</dbReference>
<dbReference type="OrthoDB" id="6155112at2759"/>
<feature type="region of interest" description="Disordered" evidence="1">
    <location>
        <begin position="88"/>
        <end position="114"/>
    </location>
</feature>
<feature type="compositionally biased region" description="Basic and acidic residues" evidence="1">
    <location>
        <begin position="166"/>
        <end position="176"/>
    </location>
</feature>
<protein>
    <submittedName>
        <fullName evidence="2">Uncharacterized protein</fullName>
    </submittedName>
</protein>
<feature type="compositionally biased region" description="Low complexity" evidence="1">
    <location>
        <begin position="151"/>
        <end position="164"/>
    </location>
</feature>
<sequence length="596" mass="66831">MATFASSMVPPIWFAPPTTCALLQTPMLAIFALFNNALGRLAGCLPPLATRMPSYVPSRTSCNETYFYLVAPIPPAVLHGSGFTQSPHGGAHVTSCGPGTYARPERRAPTMNHPAVSSPVCTTYPIGPDVTCGMDTVQMNPVVCESPEVMPTPSGRRSRSTTPSREPPRIRVRKDQKEKLQTIVNKIANGCTFEMAIDLLFEWGRDGIADHLSLARGSGQSSAKRGRGASRTTASGRKPVGRPHGGALKWRDGKPDFQDHGPMLHRLTAKHHMAFWDARALSCRMSCTQLDNLARGLGIRHVSEGTFYRFFRDRGPESRQWGRHVRRVAEKSYNRVISRLKSNNEPVVLLLDGRYDSSRDAQHCTVTAMELQSRQIVGTQTLRKGKDSSWHLEKRCVDMLFSRLVNEKNLVIAEVMHDDCTVVDVLLRTLDIDSQKCLWPKAKSQLKWLRKAVRRTKLVKPKNVDDCEHVREIRMFTKKELREKGLQQPIPVNTKKDTIVEWVWWTLFPAQQGKPLEIDVVEADALESLHPQCGEEVKEWFYGACKLLASEGDDDDEVLAIHVQHLGNHWAGDHAMFNDELSRLCKAADGKERPPL</sequence>